<comment type="subcellular location">
    <subcellularLocation>
        <location evidence="1">Cell membrane</location>
        <topology evidence="1">Multi-pass membrane protein</topology>
    </subcellularLocation>
</comment>
<organism evidence="11 12">
    <name type="scientific">Ornatilinea apprima</name>
    <dbReference type="NCBI Taxonomy" id="1134406"/>
    <lineage>
        <taxon>Bacteria</taxon>
        <taxon>Bacillati</taxon>
        <taxon>Chloroflexota</taxon>
        <taxon>Anaerolineae</taxon>
        <taxon>Anaerolineales</taxon>
        <taxon>Anaerolineaceae</taxon>
        <taxon>Ornatilinea</taxon>
    </lineage>
</organism>
<protein>
    <submittedName>
        <fullName evidence="11">Glycosyltransferase</fullName>
    </submittedName>
</protein>
<dbReference type="CDD" id="cd04187">
    <property type="entry name" value="DPM1_like_bac"/>
    <property type="match status" value="1"/>
</dbReference>
<dbReference type="PATRIC" id="fig|1134406.4.peg.77"/>
<gene>
    <name evidence="11" type="ORF">ADN00_03625</name>
</gene>
<dbReference type="GO" id="GO:0005886">
    <property type="term" value="C:plasma membrane"/>
    <property type="evidence" value="ECO:0007669"/>
    <property type="project" value="UniProtKB-SubCell"/>
</dbReference>
<sequence length="318" mass="36077">MMQPTFSIIAPVFNERENLPALRERVSEVMNQTGEPWELILVDDGSKDGSTDIIRQMGKEDEHVRPVIFARNFGHQLAVTAGLDYSRGKAVVIIDSDLQDPPEVILDLIAKWREGYEVVYAVRAEREGETWFKMFTASLFYRIIYRITDVDIPLDTGDFRLLDRQVVNVMNSMRERHRFLRGMSAWVGFRQVGVAYKRRARMAGETKYPFKKMLRLALNAITGFSYFPLQVATYMGFISAGVSILAIPVVIIMRLMGDQAFLGQASTLISVLFLGGVQLISLGILGEYIGRIYDEVKGRPLYIVHDAPTNDSQPNQQE</sequence>
<dbReference type="PANTHER" id="PTHR48090">
    <property type="entry name" value="UNDECAPRENYL-PHOSPHATE 4-DEOXY-4-FORMAMIDO-L-ARABINOSE TRANSFERASE-RELATED"/>
    <property type="match status" value="1"/>
</dbReference>
<evidence type="ECO:0000256" key="3">
    <source>
        <dbReference type="ARBA" id="ARBA00022676"/>
    </source>
</evidence>
<keyword evidence="2" id="KW-1003">Cell membrane</keyword>
<evidence type="ECO:0000256" key="7">
    <source>
        <dbReference type="ARBA" id="ARBA00023136"/>
    </source>
</evidence>
<evidence type="ECO:0000256" key="8">
    <source>
        <dbReference type="ARBA" id="ARBA00038152"/>
    </source>
</evidence>
<dbReference type="Proteomes" id="UP000050417">
    <property type="component" value="Unassembled WGS sequence"/>
</dbReference>
<dbReference type="Gene3D" id="3.90.550.10">
    <property type="entry name" value="Spore Coat Polysaccharide Biosynthesis Protein SpsA, Chain A"/>
    <property type="match status" value="1"/>
</dbReference>
<keyword evidence="5 9" id="KW-0812">Transmembrane</keyword>
<feature type="transmembrane region" description="Helical" evidence="9">
    <location>
        <begin position="234"/>
        <end position="256"/>
    </location>
</feature>
<accession>A0A0P6XGV8</accession>
<evidence type="ECO:0000256" key="4">
    <source>
        <dbReference type="ARBA" id="ARBA00022679"/>
    </source>
</evidence>
<evidence type="ECO:0000256" key="6">
    <source>
        <dbReference type="ARBA" id="ARBA00022989"/>
    </source>
</evidence>
<evidence type="ECO:0000256" key="1">
    <source>
        <dbReference type="ARBA" id="ARBA00004651"/>
    </source>
</evidence>
<proteinExistence type="inferred from homology"/>
<feature type="domain" description="Glycosyltransferase 2-like" evidence="10">
    <location>
        <begin position="7"/>
        <end position="167"/>
    </location>
</feature>
<dbReference type="SUPFAM" id="SSF53448">
    <property type="entry name" value="Nucleotide-diphospho-sugar transferases"/>
    <property type="match status" value="1"/>
</dbReference>
<keyword evidence="6 9" id="KW-1133">Transmembrane helix</keyword>
<keyword evidence="3" id="KW-0328">Glycosyltransferase</keyword>
<evidence type="ECO:0000256" key="9">
    <source>
        <dbReference type="SAM" id="Phobius"/>
    </source>
</evidence>
<dbReference type="Pfam" id="PF00535">
    <property type="entry name" value="Glycos_transf_2"/>
    <property type="match status" value="1"/>
</dbReference>
<evidence type="ECO:0000313" key="12">
    <source>
        <dbReference type="Proteomes" id="UP000050417"/>
    </source>
</evidence>
<dbReference type="EMBL" id="LGCL01000015">
    <property type="protein sequence ID" value="KPL78992.1"/>
    <property type="molecule type" value="Genomic_DNA"/>
</dbReference>
<dbReference type="FunFam" id="3.90.550.10:FF:000079">
    <property type="entry name" value="Probable glycosyl transferase"/>
    <property type="match status" value="1"/>
</dbReference>
<dbReference type="InterPro" id="IPR050256">
    <property type="entry name" value="Glycosyltransferase_2"/>
</dbReference>
<evidence type="ECO:0000256" key="2">
    <source>
        <dbReference type="ARBA" id="ARBA00022475"/>
    </source>
</evidence>
<name>A0A0P6XGV8_9CHLR</name>
<dbReference type="PANTHER" id="PTHR48090:SF1">
    <property type="entry name" value="PROPHAGE BACTOPRENOL GLUCOSYL TRANSFERASE HOMOLOG"/>
    <property type="match status" value="1"/>
</dbReference>
<keyword evidence="12" id="KW-1185">Reference proteome</keyword>
<reference evidence="11 12" key="1">
    <citation type="submission" date="2015-07" db="EMBL/GenBank/DDBJ databases">
        <title>Genome sequence of Ornatilinea apprima DSM 23815.</title>
        <authorList>
            <person name="Hemp J."/>
            <person name="Ward L.M."/>
            <person name="Pace L.A."/>
            <person name="Fischer W.W."/>
        </authorList>
    </citation>
    <scope>NUCLEOTIDE SEQUENCE [LARGE SCALE GENOMIC DNA]</scope>
    <source>
        <strain evidence="11 12">P3M-1</strain>
    </source>
</reference>
<dbReference type="InterPro" id="IPR029044">
    <property type="entry name" value="Nucleotide-diphossugar_trans"/>
</dbReference>
<dbReference type="STRING" id="1134406.ADN00_03625"/>
<dbReference type="InterPro" id="IPR001173">
    <property type="entry name" value="Glyco_trans_2-like"/>
</dbReference>
<evidence type="ECO:0000313" key="11">
    <source>
        <dbReference type="EMBL" id="KPL78992.1"/>
    </source>
</evidence>
<feature type="transmembrane region" description="Helical" evidence="9">
    <location>
        <begin position="268"/>
        <end position="289"/>
    </location>
</feature>
<dbReference type="GO" id="GO:0016757">
    <property type="term" value="F:glycosyltransferase activity"/>
    <property type="evidence" value="ECO:0007669"/>
    <property type="project" value="UniProtKB-KW"/>
</dbReference>
<evidence type="ECO:0000256" key="5">
    <source>
        <dbReference type="ARBA" id="ARBA00022692"/>
    </source>
</evidence>
<comment type="caution">
    <text evidence="11">The sequence shown here is derived from an EMBL/GenBank/DDBJ whole genome shotgun (WGS) entry which is preliminary data.</text>
</comment>
<keyword evidence="7 9" id="KW-0472">Membrane</keyword>
<comment type="similarity">
    <text evidence="8">Belongs to the glycosyltransferase 2 family. GtrB subfamily.</text>
</comment>
<keyword evidence="4 11" id="KW-0808">Transferase</keyword>
<dbReference type="AlphaFoldDB" id="A0A0P6XGV8"/>
<evidence type="ECO:0000259" key="10">
    <source>
        <dbReference type="Pfam" id="PF00535"/>
    </source>
</evidence>